<dbReference type="SUPFAM" id="SSF46938">
    <property type="entry name" value="CRAL/TRIO N-terminal domain"/>
    <property type="match status" value="1"/>
</dbReference>
<evidence type="ECO:0000313" key="1">
    <source>
        <dbReference type="EMBL" id="CAD6997336.1"/>
    </source>
</evidence>
<dbReference type="InterPro" id="IPR036273">
    <property type="entry name" value="CRAL/TRIO_N_dom_sf"/>
</dbReference>
<keyword evidence="2" id="KW-1185">Reference proteome</keyword>
<proteinExistence type="predicted"/>
<gene>
    <name evidence="1" type="ORF">CCAP1982_LOCUS5970</name>
</gene>
<reference evidence="1" key="1">
    <citation type="submission" date="2020-11" db="EMBL/GenBank/DDBJ databases">
        <authorList>
            <person name="Whitehead M."/>
        </authorList>
    </citation>
    <scope>NUCLEOTIDE SEQUENCE</scope>
    <source>
        <strain evidence="1">EGII</strain>
    </source>
</reference>
<dbReference type="InterPro" id="IPR036865">
    <property type="entry name" value="CRAL-TRIO_dom_sf"/>
</dbReference>
<protein>
    <submittedName>
        <fullName evidence="1">(Mediterranean fruit fly) hypothetical protein</fullName>
    </submittedName>
</protein>
<dbReference type="OrthoDB" id="1434354at2759"/>
<dbReference type="AlphaFoldDB" id="A0A811UH86"/>
<dbReference type="EMBL" id="CAJHJT010000012">
    <property type="protein sequence ID" value="CAD6997336.1"/>
    <property type="molecule type" value="Genomic_DNA"/>
</dbReference>
<evidence type="ECO:0000313" key="2">
    <source>
        <dbReference type="Proteomes" id="UP000606786"/>
    </source>
</evidence>
<dbReference type="Proteomes" id="UP000606786">
    <property type="component" value="Unassembled WGS sequence"/>
</dbReference>
<sequence length="150" mass="17641">MLILLTTEYEYTAELLDKIQELRGLVKNSSELEVGTDDVYLSKFLSYCGWQVKEAFEAINRYYDFKHHNPTWVAQHPVVYFKDMIYHTLCKYIMPKPDKDGRIIFVSKTVDAFKIFPNYINDIIELDDLIFESILLLPQVQKYGLTVISD</sequence>
<name>A0A811UH86_CERCA</name>
<organism evidence="1 2">
    <name type="scientific">Ceratitis capitata</name>
    <name type="common">Mediterranean fruit fly</name>
    <name type="synonym">Tephritis capitata</name>
    <dbReference type="NCBI Taxonomy" id="7213"/>
    <lineage>
        <taxon>Eukaryota</taxon>
        <taxon>Metazoa</taxon>
        <taxon>Ecdysozoa</taxon>
        <taxon>Arthropoda</taxon>
        <taxon>Hexapoda</taxon>
        <taxon>Insecta</taxon>
        <taxon>Pterygota</taxon>
        <taxon>Neoptera</taxon>
        <taxon>Endopterygota</taxon>
        <taxon>Diptera</taxon>
        <taxon>Brachycera</taxon>
        <taxon>Muscomorpha</taxon>
        <taxon>Tephritoidea</taxon>
        <taxon>Tephritidae</taxon>
        <taxon>Ceratitis</taxon>
        <taxon>Ceratitis</taxon>
    </lineage>
</organism>
<comment type="caution">
    <text evidence="1">The sequence shown here is derived from an EMBL/GenBank/DDBJ whole genome shotgun (WGS) entry which is preliminary data.</text>
</comment>
<accession>A0A811UH86</accession>
<dbReference type="Gene3D" id="3.40.525.10">
    <property type="entry name" value="CRAL-TRIO lipid binding domain"/>
    <property type="match status" value="1"/>
</dbReference>